<proteinExistence type="predicted"/>
<feature type="domain" description="ABC-type glycine betaine transport system substrate-binding" evidence="1">
    <location>
        <begin position="30"/>
        <end position="302"/>
    </location>
</feature>
<gene>
    <name evidence="2" type="ORF">RZS28_05925</name>
</gene>
<evidence type="ECO:0000313" key="3">
    <source>
        <dbReference type="Proteomes" id="UP001626536"/>
    </source>
</evidence>
<dbReference type="Proteomes" id="UP001626536">
    <property type="component" value="Chromosome"/>
</dbReference>
<dbReference type="EMBL" id="CP136862">
    <property type="protein sequence ID" value="WOJ90821.1"/>
    <property type="molecule type" value="Genomic_DNA"/>
</dbReference>
<evidence type="ECO:0000259" key="1">
    <source>
        <dbReference type="Pfam" id="PF04069"/>
    </source>
</evidence>
<organism evidence="2 3">
    <name type="scientific">Methylocapsa polymorpha</name>
    <dbReference type="NCBI Taxonomy" id="3080828"/>
    <lineage>
        <taxon>Bacteria</taxon>
        <taxon>Pseudomonadati</taxon>
        <taxon>Pseudomonadota</taxon>
        <taxon>Alphaproteobacteria</taxon>
        <taxon>Hyphomicrobiales</taxon>
        <taxon>Beijerinckiaceae</taxon>
        <taxon>Methylocapsa</taxon>
    </lineage>
</organism>
<dbReference type="RefSeq" id="WP_407340407.1">
    <property type="nucleotide sequence ID" value="NZ_CP136862.1"/>
</dbReference>
<keyword evidence="3" id="KW-1185">Reference proteome</keyword>
<dbReference type="Gene3D" id="3.40.190.120">
    <property type="entry name" value="Osmoprotection protein (prox), domain 2"/>
    <property type="match status" value="1"/>
</dbReference>
<protein>
    <submittedName>
        <fullName evidence="2">Glycine betaine ABC transporter substrate-binding protein</fullName>
    </submittedName>
</protein>
<reference evidence="2 3" key="1">
    <citation type="submission" date="2023-10" db="EMBL/GenBank/DDBJ databases">
        <title>Novel methanotroph of the genus Methylocapsa from a subarctic wetland.</title>
        <authorList>
            <person name="Belova S.E."/>
            <person name="Oshkin I.Y."/>
            <person name="Miroshnikov K."/>
            <person name="Dedysh S.N."/>
        </authorList>
    </citation>
    <scope>NUCLEOTIDE SEQUENCE [LARGE SCALE GENOMIC DNA]</scope>
    <source>
        <strain evidence="2 3">RX1</strain>
    </source>
</reference>
<dbReference type="SUPFAM" id="SSF53850">
    <property type="entry name" value="Periplasmic binding protein-like II"/>
    <property type="match status" value="1"/>
</dbReference>
<dbReference type="Gene3D" id="3.40.190.10">
    <property type="entry name" value="Periplasmic binding protein-like II"/>
    <property type="match status" value="1"/>
</dbReference>
<dbReference type="InterPro" id="IPR007210">
    <property type="entry name" value="ABC_Gly_betaine_transp_sub-bd"/>
</dbReference>
<accession>A0ABZ0HV91</accession>
<sequence>MRPPPSLTRRSLLAGGFCLCLSRKGVAASPVVVGSKLDLEGALLGHMALLALGHVGIETQNRLQIGPTAILREALLAGAIDLCVEYTGNAAFFFHQDDDPVWKNAEAAYVRAAELDYQHNRLIWLRPAPADNSWAIAVPNRLAREKSLATLEDFARFARDGNRIKLAASAEFVESAAGLPAFETAYDFKLEARQLLVLSGGETSATMKAAADGMSGVNAAMAYGADGALKALDLLALEDPRHAEPVYAPAPVVRAATLELYPNIRQALAPVFASLDLATLRDLNEKVAVEGEDAAAVARAYLGAKGLLD</sequence>
<name>A0ABZ0HV91_9HYPH</name>
<evidence type="ECO:0000313" key="2">
    <source>
        <dbReference type="EMBL" id="WOJ90821.1"/>
    </source>
</evidence>
<dbReference type="Pfam" id="PF04069">
    <property type="entry name" value="OpuAC"/>
    <property type="match status" value="1"/>
</dbReference>